<keyword evidence="7" id="KW-1185">Reference proteome</keyword>
<name>A0A066ZQ92_HYDMR</name>
<evidence type="ECO:0000313" key="7">
    <source>
        <dbReference type="Proteomes" id="UP000027341"/>
    </source>
</evidence>
<dbReference type="NCBIfam" id="NF003817">
    <property type="entry name" value="PRK05408.1"/>
    <property type="match status" value="1"/>
</dbReference>
<protein>
    <recommendedName>
        <fullName evidence="4 5">Probable Fe(2+)-trafficking protein</fullName>
    </recommendedName>
</protein>
<gene>
    <name evidence="6" type="ORF">EI16_06765</name>
</gene>
<evidence type="ECO:0000256" key="3">
    <source>
        <dbReference type="ARBA" id="ARBA00061679"/>
    </source>
</evidence>
<evidence type="ECO:0000313" key="6">
    <source>
        <dbReference type="EMBL" id="KDN95983.1"/>
    </source>
</evidence>
<comment type="similarity">
    <text evidence="3 5">Belongs to the Fe(2+)-trafficking protein family.</text>
</comment>
<dbReference type="HAMAP" id="MF_00686">
    <property type="entry name" value="Fe_traffic_YggX"/>
    <property type="match status" value="1"/>
</dbReference>
<dbReference type="EMBL" id="JMIU01000001">
    <property type="protein sequence ID" value="KDN95983.1"/>
    <property type="molecule type" value="Genomic_DNA"/>
</dbReference>
<dbReference type="FunFam" id="1.10.3880.10:FF:000001">
    <property type="entry name" value="Probable Fe(2+)-trafficking protein"/>
    <property type="match status" value="1"/>
</dbReference>
<dbReference type="InterPro" id="IPR036766">
    <property type="entry name" value="Fe_traffick_prot_YggX_sf"/>
</dbReference>
<evidence type="ECO:0000256" key="1">
    <source>
        <dbReference type="ARBA" id="ARBA00023004"/>
    </source>
</evidence>
<dbReference type="PANTHER" id="PTHR36965:SF1">
    <property type="entry name" value="FE(2+)-TRAFFICKING PROTEIN-RELATED"/>
    <property type="match status" value="1"/>
</dbReference>
<reference evidence="6 7" key="1">
    <citation type="submission" date="2014-04" db="EMBL/GenBank/DDBJ databases">
        <title>Draft genome sequence of Hydrogenovibrio marinus MH-110, a model organism for aerobic H2 metabolism.</title>
        <authorList>
            <person name="Cha H.J."/>
            <person name="Jo B.H."/>
            <person name="Hwang B.H."/>
        </authorList>
    </citation>
    <scope>NUCLEOTIDE SEQUENCE [LARGE SCALE GENOMIC DNA]</scope>
    <source>
        <strain evidence="6 7">MH-110</strain>
    </source>
</reference>
<evidence type="ECO:0000256" key="4">
    <source>
        <dbReference type="ARBA" id="ARBA00070403"/>
    </source>
</evidence>
<keyword evidence="1 5" id="KW-0408">Iron</keyword>
<dbReference type="Proteomes" id="UP000027341">
    <property type="component" value="Unassembled WGS sequence"/>
</dbReference>
<dbReference type="STRING" id="28885.EI16_06765"/>
<evidence type="ECO:0000256" key="2">
    <source>
        <dbReference type="ARBA" id="ARBA00053793"/>
    </source>
</evidence>
<sequence length="90" mass="10488">MSRMVNCVKMGEELEGLDFPPFPGELGKKIFENISKEAWKQWLTHQTILINEYRLSSLDPKAQSFLKEEMQKFLFTGEDVDMPEEFNAAE</sequence>
<dbReference type="GO" id="GO:0005506">
    <property type="term" value="F:iron ion binding"/>
    <property type="evidence" value="ECO:0007669"/>
    <property type="project" value="UniProtKB-UniRule"/>
</dbReference>
<dbReference type="GO" id="GO:0005829">
    <property type="term" value="C:cytosol"/>
    <property type="evidence" value="ECO:0007669"/>
    <property type="project" value="TreeGrafter"/>
</dbReference>
<proteinExistence type="inferred from homology"/>
<dbReference type="PANTHER" id="PTHR36965">
    <property type="entry name" value="FE(2+)-TRAFFICKING PROTEIN-RELATED"/>
    <property type="match status" value="1"/>
</dbReference>
<comment type="caution">
    <text evidence="6">The sequence shown here is derived from an EMBL/GenBank/DDBJ whole genome shotgun (WGS) entry which is preliminary data.</text>
</comment>
<dbReference type="RefSeq" id="WP_029911197.1">
    <property type="nucleotide sequence ID" value="NZ_AP020335.1"/>
</dbReference>
<dbReference type="AlphaFoldDB" id="A0A066ZQ92"/>
<dbReference type="InterPro" id="IPR007457">
    <property type="entry name" value="Fe_traffick_prot_YggX"/>
</dbReference>
<accession>A0A066ZQ92</accession>
<dbReference type="Gene3D" id="1.10.3880.10">
    <property type="entry name" value="Fe(II) trafficking protein YggX"/>
    <property type="match status" value="1"/>
</dbReference>
<dbReference type="GO" id="GO:0034599">
    <property type="term" value="P:cellular response to oxidative stress"/>
    <property type="evidence" value="ECO:0007669"/>
    <property type="project" value="TreeGrafter"/>
</dbReference>
<evidence type="ECO:0000256" key="5">
    <source>
        <dbReference type="HAMAP-Rule" id="MF_00686"/>
    </source>
</evidence>
<dbReference type="Pfam" id="PF04362">
    <property type="entry name" value="Iron_traffic"/>
    <property type="match status" value="1"/>
</dbReference>
<dbReference type="PIRSF" id="PIRSF029827">
    <property type="entry name" value="Fe_traffic_YggX"/>
    <property type="match status" value="1"/>
</dbReference>
<organism evidence="6 7">
    <name type="scientific">Hydrogenovibrio marinus</name>
    <dbReference type="NCBI Taxonomy" id="28885"/>
    <lineage>
        <taxon>Bacteria</taxon>
        <taxon>Pseudomonadati</taxon>
        <taxon>Pseudomonadota</taxon>
        <taxon>Gammaproteobacteria</taxon>
        <taxon>Thiotrichales</taxon>
        <taxon>Piscirickettsiaceae</taxon>
        <taxon>Hydrogenovibrio</taxon>
    </lineage>
</organism>
<comment type="function">
    <text evidence="2">Could be a mediator in iron transactions between iron acquisition and iron-requiring processes, such as synthesis and/or repair of Fe-S clusters in biosynthetic enzymes. Necessary to maintain high levels of aconitase under oxidative stress.</text>
</comment>
<dbReference type="SUPFAM" id="SSF111148">
    <property type="entry name" value="YggX-like"/>
    <property type="match status" value="1"/>
</dbReference>